<dbReference type="EMBL" id="CM007386">
    <property type="protein sequence ID" value="ONK65763.1"/>
    <property type="molecule type" value="Genomic_DNA"/>
</dbReference>
<name>A0A5P1EJ39_ASPOF</name>
<protein>
    <submittedName>
        <fullName evidence="2">Uncharacterized protein</fullName>
    </submittedName>
</protein>
<proteinExistence type="predicted"/>
<dbReference type="Gramene" id="ONK65763">
    <property type="protein sequence ID" value="ONK65763"/>
    <property type="gene ID" value="A4U43_C06F690"/>
</dbReference>
<gene>
    <name evidence="2" type="ORF">A4U43_C06F690</name>
</gene>
<reference evidence="3" key="1">
    <citation type="journal article" date="2017" name="Nat. Commun.">
        <title>The asparagus genome sheds light on the origin and evolution of a young Y chromosome.</title>
        <authorList>
            <person name="Harkess A."/>
            <person name="Zhou J."/>
            <person name="Xu C."/>
            <person name="Bowers J.E."/>
            <person name="Van der Hulst R."/>
            <person name="Ayyampalayam S."/>
            <person name="Mercati F."/>
            <person name="Riccardi P."/>
            <person name="McKain M.R."/>
            <person name="Kakrana A."/>
            <person name="Tang H."/>
            <person name="Ray J."/>
            <person name="Groenendijk J."/>
            <person name="Arikit S."/>
            <person name="Mathioni S.M."/>
            <person name="Nakano M."/>
            <person name="Shan H."/>
            <person name="Telgmann-Rauber A."/>
            <person name="Kanno A."/>
            <person name="Yue Z."/>
            <person name="Chen H."/>
            <person name="Li W."/>
            <person name="Chen Y."/>
            <person name="Xu X."/>
            <person name="Zhang Y."/>
            <person name="Luo S."/>
            <person name="Chen H."/>
            <person name="Gao J."/>
            <person name="Mao Z."/>
            <person name="Pires J.C."/>
            <person name="Luo M."/>
            <person name="Kudrna D."/>
            <person name="Wing R.A."/>
            <person name="Meyers B.C."/>
            <person name="Yi K."/>
            <person name="Kong H."/>
            <person name="Lavrijsen P."/>
            <person name="Sunseri F."/>
            <person name="Falavigna A."/>
            <person name="Ye Y."/>
            <person name="Leebens-Mack J.H."/>
            <person name="Chen G."/>
        </authorList>
    </citation>
    <scope>NUCLEOTIDE SEQUENCE [LARGE SCALE GENOMIC DNA]</scope>
    <source>
        <strain evidence="3">cv. DH0086</strain>
    </source>
</reference>
<feature type="region of interest" description="Disordered" evidence="1">
    <location>
        <begin position="97"/>
        <end position="158"/>
    </location>
</feature>
<evidence type="ECO:0000256" key="1">
    <source>
        <dbReference type="SAM" id="MobiDB-lite"/>
    </source>
</evidence>
<dbReference type="AlphaFoldDB" id="A0A5P1EJ39"/>
<feature type="compositionally biased region" description="Basic and acidic residues" evidence="1">
    <location>
        <begin position="131"/>
        <end position="154"/>
    </location>
</feature>
<evidence type="ECO:0000313" key="2">
    <source>
        <dbReference type="EMBL" id="ONK65763.1"/>
    </source>
</evidence>
<dbReference type="Proteomes" id="UP000243459">
    <property type="component" value="Chromosome 6"/>
</dbReference>
<sequence>MLVDTFAGSGFEGLERMLADAFAGSRFEGYFGEGSGFEGLERMLAEATRSTGLSLYASATNCGSGLGEQPLTGQCCRQAGADYYYKMVQLSPLASASILSSPSNPEPTRENPSNPEPAKVNKRHTFSYFGFKDHALKDGDNDQPEPSHRGKSDVQDENGVEMVFSFF</sequence>
<accession>A0A5P1EJ39</accession>
<organism evidence="2 3">
    <name type="scientific">Asparagus officinalis</name>
    <name type="common">Garden asparagus</name>
    <dbReference type="NCBI Taxonomy" id="4686"/>
    <lineage>
        <taxon>Eukaryota</taxon>
        <taxon>Viridiplantae</taxon>
        <taxon>Streptophyta</taxon>
        <taxon>Embryophyta</taxon>
        <taxon>Tracheophyta</taxon>
        <taxon>Spermatophyta</taxon>
        <taxon>Magnoliopsida</taxon>
        <taxon>Liliopsida</taxon>
        <taxon>Asparagales</taxon>
        <taxon>Asparagaceae</taxon>
        <taxon>Asparagoideae</taxon>
        <taxon>Asparagus</taxon>
    </lineage>
</organism>
<evidence type="ECO:0000313" key="3">
    <source>
        <dbReference type="Proteomes" id="UP000243459"/>
    </source>
</evidence>
<keyword evidence="3" id="KW-1185">Reference proteome</keyword>